<dbReference type="RefSeq" id="WP_046240263.1">
    <property type="nucleotide sequence ID" value="NZ_CBCSDN010000019.1"/>
</dbReference>
<dbReference type="InterPro" id="IPR006171">
    <property type="entry name" value="TOPRIM_dom"/>
</dbReference>
<organism evidence="2 3">
    <name type="scientific">Delftia tsuruhatensis</name>
    <dbReference type="NCBI Taxonomy" id="180282"/>
    <lineage>
        <taxon>Bacteria</taxon>
        <taxon>Pseudomonadati</taxon>
        <taxon>Pseudomonadota</taxon>
        <taxon>Betaproteobacteria</taxon>
        <taxon>Burkholderiales</taxon>
        <taxon>Comamonadaceae</taxon>
        <taxon>Delftia</taxon>
    </lineage>
</organism>
<evidence type="ECO:0000259" key="1">
    <source>
        <dbReference type="Pfam" id="PF13362"/>
    </source>
</evidence>
<name>A0ABN4SE51_9BURK</name>
<reference evidence="2 3" key="1">
    <citation type="submission" date="2016-09" db="EMBL/GenBank/DDBJ databases">
        <title>Complete genome sequence of Deltia acidovorans CM13 isolated from murine proximal colonic tissue.</title>
        <authorList>
            <person name="Saffarian A."/>
        </authorList>
    </citation>
    <scope>NUCLEOTIDE SEQUENCE [LARGE SCALE GENOMIC DNA]</scope>
    <source>
        <strain evidence="2 3">CM13</strain>
    </source>
</reference>
<evidence type="ECO:0000313" key="3">
    <source>
        <dbReference type="Proteomes" id="UP000095607"/>
    </source>
</evidence>
<dbReference type="EMBL" id="CP017420">
    <property type="protein sequence ID" value="AOV01866.1"/>
    <property type="molecule type" value="Genomic_DNA"/>
</dbReference>
<proteinExistence type="predicted"/>
<gene>
    <name evidence="2" type="ORF">BI380_11105</name>
</gene>
<accession>A0ABN4SE51</accession>
<dbReference type="Pfam" id="PF13362">
    <property type="entry name" value="Toprim_3"/>
    <property type="match status" value="1"/>
</dbReference>
<protein>
    <recommendedName>
        <fullName evidence="1">Toprim domain-containing protein</fullName>
    </recommendedName>
</protein>
<dbReference type="Proteomes" id="UP000095607">
    <property type="component" value="Chromosome"/>
</dbReference>
<feature type="domain" description="Toprim" evidence="1">
    <location>
        <begin position="226"/>
        <end position="336"/>
    </location>
</feature>
<evidence type="ECO:0000313" key="2">
    <source>
        <dbReference type="EMBL" id="AOV01866.1"/>
    </source>
</evidence>
<keyword evidence="3" id="KW-1185">Reference proteome</keyword>
<sequence length="356" mass="39815">MDNYQDVLRQMEYFGIELRDRDLRLMDDRIRKGRKTTCGKGGKDWYKLHLWQPDAGGTYVVGSFGTYRHGGDWQRVEIDLAPLSEAERARQAAHRKALAEAAALERAQEIANAAAEAIDIWRKGVRAATTPYLDRKQVRGEAFRALDRPLSLRWPSRRRGEDDVVVRLPAGTTLLPLVRPDLPRDQALRGLQFIRPDGMKIYLRAFDKPGCCIRLGEIDAGSTALLMVVEGYATGLTARMAVDHQHPVFVALDAGNLAEVVRVLRGLYPATRILVLADDDYMTRDKRTGALINPGRTAASRAAKATDGCDLVWPIFKPSTRGPKDTDFNDLHVLEGLDVVRRQLVGVVEAMARRYG</sequence>